<dbReference type="InterPro" id="IPR023210">
    <property type="entry name" value="NADP_OxRdtase_dom"/>
</dbReference>
<name>A0AAW0QNM5_9PEZI</name>
<dbReference type="CDD" id="cd19071">
    <property type="entry name" value="AKR_AKR1-5-like"/>
    <property type="match status" value="1"/>
</dbReference>
<feature type="signal peptide" evidence="7">
    <location>
        <begin position="1"/>
        <end position="30"/>
    </location>
</feature>
<accession>A0AAW0QNM5</accession>
<dbReference type="SUPFAM" id="SSF51430">
    <property type="entry name" value="NAD(P)-linked oxidoreductase"/>
    <property type="match status" value="1"/>
</dbReference>
<reference evidence="9 10" key="1">
    <citation type="submission" date="2023-01" db="EMBL/GenBank/DDBJ databases">
        <title>Analysis of 21 Apiospora genomes using comparative genomics revels a genus with tremendous synthesis potential of carbohydrate active enzymes and secondary metabolites.</title>
        <authorList>
            <person name="Sorensen T."/>
        </authorList>
    </citation>
    <scope>NUCLEOTIDE SEQUENCE [LARGE SCALE GENOMIC DNA]</scope>
    <source>
        <strain evidence="9 10">CBS 117206</strain>
    </source>
</reference>
<dbReference type="PIRSF" id="PIRSF000097">
    <property type="entry name" value="AKR"/>
    <property type="match status" value="1"/>
</dbReference>
<dbReference type="Gene3D" id="3.20.20.100">
    <property type="entry name" value="NADP-dependent oxidoreductase domain"/>
    <property type="match status" value="1"/>
</dbReference>
<feature type="chain" id="PRO_5043362451" evidence="7">
    <location>
        <begin position="31"/>
        <end position="345"/>
    </location>
</feature>
<dbReference type="PROSITE" id="PS00062">
    <property type="entry name" value="ALDOKETO_REDUCTASE_2"/>
    <property type="match status" value="1"/>
</dbReference>
<dbReference type="FunFam" id="3.20.20.100:FF:000002">
    <property type="entry name" value="2,5-diketo-D-gluconic acid reductase A"/>
    <property type="match status" value="1"/>
</dbReference>
<keyword evidence="2" id="KW-0521">NADP</keyword>
<dbReference type="Pfam" id="PF00248">
    <property type="entry name" value="Aldo_ket_red"/>
    <property type="match status" value="1"/>
</dbReference>
<evidence type="ECO:0000256" key="4">
    <source>
        <dbReference type="PIRSR" id="PIRSR000097-1"/>
    </source>
</evidence>
<evidence type="ECO:0000256" key="6">
    <source>
        <dbReference type="PIRSR" id="PIRSR000097-3"/>
    </source>
</evidence>
<evidence type="ECO:0000259" key="8">
    <source>
        <dbReference type="Pfam" id="PF00248"/>
    </source>
</evidence>
<keyword evidence="10" id="KW-1185">Reference proteome</keyword>
<proteinExistence type="inferred from homology"/>
<dbReference type="EMBL" id="JAQQWP010000007">
    <property type="protein sequence ID" value="KAK8109817.1"/>
    <property type="molecule type" value="Genomic_DNA"/>
</dbReference>
<dbReference type="PANTHER" id="PTHR43827:SF3">
    <property type="entry name" value="NADP-DEPENDENT OXIDOREDUCTASE DOMAIN-CONTAINING PROTEIN"/>
    <property type="match status" value="1"/>
</dbReference>
<keyword evidence="7" id="KW-0732">Signal</keyword>
<keyword evidence="3" id="KW-0560">Oxidoreductase</keyword>
<feature type="active site" description="Proton donor" evidence="4">
    <location>
        <position position="77"/>
    </location>
</feature>
<comment type="similarity">
    <text evidence="1">Belongs to the aldo/keto reductase family.</text>
</comment>
<evidence type="ECO:0000256" key="7">
    <source>
        <dbReference type="SAM" id="SignalP"/>
    </source>
</evidence>
<protein>
    <submittedName>
        <fullName evidence="9">Aldo/keto reductase</fullName>
    </submittedName>
</protein>
<dbReference type="InterPro" id="IPR018170">
    <property type="entry name" value="Aldo/ket_reductase_CS"/>
</dbReference>
<dbReference type="Proteomes" id="UP001392437">
    <property type="component" value="Unassembled WGS sequence"/>
</dbReference>
<feature type="site" description="Lowers pKa of active site Tyr" evidence="6">
    <location>
        <position position="102"/>
    </location>
</feature>
<dbReference type="InterPro" id="IPR036812">
    <property type="entry name" value="NAD(P)_OxRdtase_dom_sf"/>
</dbReference>
<evidence type="ECO:0000256" key="2">
    <source>
        <dbReference type="ARBA" id="ARBA00022857"/>
    </source>
</evidence>
<dbReference type="PANTHER" id="PTHR43827">
    <property type="entry name" value="2,5-DIKETO-D-GLUCONIC ACID REDUCTASE"/>
    <property type="match status" value="1"/>
</dbReference>
<feature type="domain" description="NADP-dependent oxidoreductase" evidence="8">
    <location>
        <begin position="44"/>
        <end position="310"/>
    </location>
</feature>
<organism evidence="9 10">
    <name type="scientific">Apiospora kogelbergensis</name>
    <dbReference type="NCBI Taxonomy" id="1337665"/>
    <lineage>
        <taxon>Eukaryota</taxon>
        <taxon>Fungi</taxon>
        <taxon>Dikarya</taxon>
        <taxon>Ascomycota</taxon>
        <taxon>Pezizomycotina</taxon>
        <taxon>Sordariomycetes</taxon>
        <taxon>Xylariomycetidae</taxon>
        <taxon>Amphisphaeriales</taxon>
        <taxon>Apiosporaceae</taxon>
        <taxon>Apiospora</taxon>
    </lineage>
</organism>
<evidence type="ECO:0000256" key="1">
    <source>
        <dbReference type="ARBA" id="ARBA00007905"/>
    </source>
</evidence>
<dbReference type="AlphaFoldDB" id="A0AAW0QNM5"/>
<evidence type="ECO:0000313" key="10">
    <source>
        <dbReference type="Proteomes" id="UP001392437"/>
    </source>
</evidence>
<feature type="binding site" evidence="5">
    <location>
        <position position="135"/>
    </location>
    <ligand>
        <name>substrate</name>
    </ligand>
</feature>
<comment type="caution">
    <text evidence="9">The sequence shown here is derived from an EMBL/GenBank/DDBJ whole genome shotgun (WGS) entry which is preliminary data.</text>
</comment>
<evidence type="ECO:0000256" key="5">
    <source>
        <dbReference type="PIRSR" id="PIRSR000097-2"/>
    </source>
</evidence>
<sequence>MAFGKALAVAAIVALTLVLLLRTDHDYASARKVSPNKEKHIPQLGLGTWLSDRDEVAHAVEYALDNGYDHIDAALVYKNENQTGKGIKASGVDRSKIWVTSKLWNSDHRRPEAEAAIQKSIADLGVDYLDLYLMHWPVAFVPEEGTRLDKDTSIVDTWRTMEDFVRQNYTRHIGVSNFARAQVQAILDVCDICPYAHEFETHPYLQQQDFVDWHRRADVDIKVIAYSPLANTNPTYRDKKGSLVDPIFKDPFWTKLAKAKNATVVQTVLAWGMQRGTVVIPKSTQEKHIAENRGALDIAFSKGEMREISKRDKKVRMNDPGKSWGVKLFVDLDDPTSFDGEDIEL</sequence>
<gene>
    <name evidence="9" type="ORF">PG999_007954</name>
</gene>
<dbReference type="PRINTS" id="PR00069">
    <property type="entry name" value="ALDKETRDTASE"/>
</dbReference>
<evidence type="ECO:0000313" key="9">
    <source>
        <dbReference type="EMBL" id="KAK8109817.1"/>
    </source>
</evidence>
<dbReference type="InterPro" id="IPR020471">
    <property type="entry name" value="AKR"/>
</dbReference>
<evidence type="ECO:0000256" key="3">
    <source>
        <dbReference type="ARBA" id="ARBA00023002"/>
    </source>
</evidence>
<dbReference type="GO" id="GO:0016616">
    <property type="term" value="F:oxidoreductase activity, acting on the CH-OH group of donors, NAD or NADP as acceptor"/>
    <property type="evidence" value="ECO:0007669"/>
    <property type="project" value="UniProtKB-ARBA"/>
</dbReference>